<dbReference type="Proteomes" id="UP000824469">
    <property type="component" value="Unassembled WGS sequence"/>
</dbReference>
<proteinExistence type="predicted"/>
<evidence type="ECO:0000313" key="2">
    <source>
        <dbReference type="Proteomes" id="UP000824469"/>
    </source>
</evidence>
<comment type="caution">
    <text evidence="1">The sequence shown here is derived from an EMBL/GenBank/DDBJ whole genome shotgun (WGS) entry which is preliminary data.</text>
</comment>
<gene>
    <name evidence="1" type="ORF">KI387_040271</name>
</gene>
<sequence>WPEDATELSVCSVEHFIIGSRSYIIELYRVDRCQRQLGRVQGVPQPDIWYARRDSERHTMGPRIPVA</sequence>
<protein>
    <submittedName>
        <fullName evidence="1">Uncharacterized protein</fullName>
    </submittedName>
</protein>
<feature type="non-terminal residue" evidence="1">
    <location>
        <position position="1"/>
    </location>
</feature>
<organism evidence="1 2">
    <name type="scientific">Taxus chinensis</name>
    <name type="common">Chinese yew</name>
    <name type="synonym">Taxus wallichiana var. chinensis</name>
    <dbReference type="NCBI Taxonomy" id="29808"/>
    <lineage>
        <taxon>Eukaryota</taxon>
        <taxon>Viridiplantae</taxon>
        <taxon>Streptophyta</taxon>
        <taxon>Embryophyta</taxon>
        <taxon>Tracheophyta</taxon>
        <taxon>Spermatophyta</taxon>
        <taxon>Pinopsida</taxon>
        <taxon>Pinidae</taxon>
        <taxon>Conifers II</taxon>
        <taxon>Cupressales</taxon>
        <taxon>Taxaceae</taxon>
        <taxon>Taxus</taxon>
    </lineage>
</organism>
<dbReference type="AlphaFoldDB" id="A0AA38C606"/>
<name>A0AA38C606_TAXCH</name>
<evidence type="ECO:0000313" key="1">
    <source>
        <dbReference type="EMBL" id="KAH9294527.1"/>
    </source>
</evidence>
<accession>A0AA38C606</accession>
<keyword evidence="2" id="KW-1185">Reference proteome</keyword>
<reference evidence="1 2" key="1">
    <citation type="journal article" date="2021" name="Nat. Plants">
        <title>The Taxus genome provides insights into paclitaxel biosynthesis.</title>
        <authorList>
            <person name="Xiong X."/>
            <person name="Gou J."/>
            <person name="Liao Q."/>
            <person name="Li Y."/>
            <person name="Zhou Q."/>
            <person name="Bi G."/>
            <person name="Li C."/>
            <person name="Du R."/>
            <person name="Wang X."/>
            <person name="Sun T."/>
            <person name="Guo L."/>
            <person name="Liang H."/>
            <person name="Lu P."/>
            <person name="Wu Y."/>
            <person name="Zhang Z."/>
            <person name="Ro D.K."/>
            <person name="Shang Y."/>
            <person name="Huang S."/>
            <person name="Yan J."/>
        </authorList>
    </citation>
    <scope>NUCLEOTIDE SEQUENCE [LARGE SCALE GENOMIC DNA]</scope>
    <source>
        <strain evidence="1">Ta-2019</strain>
    </source>
</reference>
<dbReference type="EMBL" id="JAHRHJ020000042">
    <property type="protein sequence ID" value="KAH9294527.1"/>
    <property type="molecule type" value="Genomic_DNA"/>
</dbReference>